<name>A0A4U9F9P5_GIBZA</name>
<protein>
    <submittedName>
        <fullName evidence="2">Uncharacterized protein</fullName>
    </submittedName>
</protein>
<evidence type="ECO:0000256" key="1">
    <source>
        <dbReference type="SAM" id="MobiDB-lite"/>
    </source>
</evidence>
<gene>
    <name evidence="2" type="ORF">FUG_LOCUS343263</name>
</gene>
<dbReference type="OrthoDB" id="4829551at2759"/>
<evidence type="ECO:0000313" key="2">
    <source>
        <dbReference type="EMBL" id="VIO59424.1"/>
    </source>
</evidence>
<reference evidence="2" key="1">
    <citation type="submission" date="2019-04" db="EMBL/GenBank/DDBJ databases">
        <authorList>
            <person name="Melise S."/>
            <person name="Noan J."/>
            <person name="Okalmin O."/>
        </authorList>
    </citation>
    <scope>NUCLEOTIDE SEQUENCE</scope>
    <source>
        <strain evidence="2">FN9</strain>
    </source>
</reference>
<feature type="region of interest" description="Disordered" evidence="1">
    <location>
        <begin position="1"/>
        <end position="50"/>
    </location>
</feature>
<dbReference type="AlphaFoldDB" id="A0A4U9F9P5"/>
<accession>A0A4U9F9P5</accession>
<organism evidence="2">
    <name type="scientific">Gibberella zeae</name>
    <name type="common">Wheat head blight fungus</name>
    <name type="synonym">Fusarium graminearum</name>
    <dbReference type="NCBI Taxonomy" id="5518"/>
    <lineage>
        <taxon>Eukaryota</taxon>
        <taxon>Fungi</taxon>
        <taxon>Dikarya</taxon>
        <taxon>Ascomycota</taxon>
        <taxon>Pezizomycotina</taxon>
        <taxon>Sordariomycetes</taxon>
        <taxon>Hypocreomycetidae</taxon>
        <taxon>Hypocreales</taxon>
        <taxon>Nectriaceae</taxon>
        <taxon>Fusarium</taxon>
    </lineage>
</organism>
<sequence>MASHRAFPKSAPSSPMYELRRAHGQAPAPNHQKASERQRLSASPRSLADPLRLVDVSGSGLFRTIPNGAEQVRDADARLRRQVPRSHGLHQLSNQDLCPYTGQPSLPKLEPEYELYPISPRKRLRVSLENTLVPSHKHDQPSHLASDEGLAHTGSWCHLTPIDPSEAQLETHDSEEDVLIGDWYPRTPIDTRMSTPDLPPLSTDYEFCPCHIPCEHRQDKINEDFYFATRSKMDIQSMLNHSSSKDLADCAIANERSD</sequence>
<dbReference type="EMBL" id="CAAKMV010000139">
    <property type="protein sequence ID" value="VIO59424.1"/>
    <property type="molecule type" value="Genomic_DNA"/>
</dbReference>
<proteinExistence type="predicted"/>
<feature type="region of interest" description="Disordered" evidence="1">
    <location>
        <begin position="86"/>
        <end position="105"/>
    </location>
</feature>